<protein>
    <recommendedName>
        <fullName evidence="4">CvpA family protein</fullName>
    </recommendedName>
</protein>
<accession>A0ABV8DPG8</accession>
<name>A0ABV8DPG8_9NOCA</name>
<feature type="transmembrane region" description="Helical" evidence="1">
    <location>
        <begin position="5"/>
        <end position="23"/>
    </location>
</feature>
<dbReference type="RefSeq" id="WP_378611689.1">
    <property type="nucleotide sequence ID" value="NZ_JBHSAX010000007.1"/>
</dbReference>
<dbReference type="Proteomes" id="UP001595696">
    <property type="component" value="Unassembled WGS sequence"/>
</dbReference>
<gene>
    <name evidence="2" type="ORF">ACFO0B_08025</name>
</gene>
<sequence>MALVWIIDIVVILVKILGGRIRVNPVLRFGLWLAVLAGAAAGVLLLGVLLVLLQRGLTGQDLLPLLPL</sequence>
<keyword evidence="1" id="KW-0812">Transmembrane</keyword>
<dbReference type="EMBL" id="JBHSAX010000007">
    <property type="protein sequence ID" value="MFC3961932.1"/>
    <property type="molecule type" value="Genomic_DNA"/>
</dbReference>
<evidence type="ECO:0008006" key="4">
    <source>
        <dbReference type="Google" id="ProtNLM"/>
    </source>
</evidence>
<keyword evidence="1" id="KW-0472">Membrane</keyword>
<proteinExistence type="predicted"/>
<evidence type="ECO:0000256" key="1">
    <source>
        <dbReference type="SAM" id="Phobius"/>
    </source>
</evidence>
<organism evidence="2 3">
    <name type="scientific">Nocardia jiangsuensis</name>
    <dbReference type="NCBI Taxonomy" id="1691563"/>
    <lineage>
        <taxon>Bacteria</taxon>
        <taxon>Bacillati</taxon>
        <taxon>Actinomycetota</taxon>
        <taxon>Actinomycetes</taxon>
        <taxon>Mycobacteriales</taxon>
        <taxon>Nocardiaceae</taxon>
        <taxon>Nocardia</taxon>
    </lineage>
</organism>
<keyword evidence="3" id="KW-1185">Reference proteome</keyword>
<comment type="caution">
    <text evidence="2">The sequence shown here is derived from an EMBL/GenBank/DDBJ whole genome shotgun (WGS) entry which is preliminary data.</text>
</comment>
<evidence type="ECO:0000313" key="2">
    <source>
        <dbReference type="EMBL" id="MFC3961932.1"/>
    </source>
</evidence>
<keyword evidence="1" id="KW-1133">Transmembrane helix</keyword>
<feature type="transmembrane region" description="Helical" evidence="1">
    <location>
        <begin position="29"/>
        <end position="53"/>
    </location>
</feature>
<reference evidence="3" key="1">
    <citation type="journal article" date="2019" name="Int. J. Syst. Evol. Microbiol.">
        <title>The Global Catalogue of Microorganisms (GCM) 10K type strain sequencing project: providing services to taxonomists for standard genome sequencing and annotation.</title>
        <authorList>
            <consortium name="The Broad Institute Genomics Platform"/>
            <consortium name="The Broad Institute Genome Sequencing Center for Infectious Disease"/>
            <person name="Wu L."/>
            <person name="Ma J."/>
        </authorList>
    </citation>
    <scope>NUCLEOTIDE SEQUENCE [LARGE SCALE GENOMIC DNA]</scope>
    <source>
        <strain evidence="3">CGMCC 4.7330</strain>
    </source>
</reference>
<evidence type="ECO:0000313" key="3">
    <source>
        <dbReference type="Proteomes" id="UP001595696"/>
    </source>
</evidence>